<evidence type="ECO:0000256" key="2">
    <source>
        <dbReference type="ARBA" id="ARBA00022857"/>
    </source>
</evidence>
<dbReference type="PRINTS" id="PR00069">
    <property type="entry name" value="ALDKETRDTASE"/>
</dbReference>
<dbReference type="InterPro" id="IPR020471">
    <property type="entry name" value="AKR"/>
</dbReference>
<evidence type="ECO:0000256" key="1">
    <source>
        <dbReference type="ARBA" id="ARBA00007905"/>
    </source>
</evidence>
<dbReference type="InterPro" id="IPR023210">
    <property type="entry name" value="NADP_OxRdtase_dom"/>
</dbReference>
<dbReference type="PIRSF" id="PIRSF000097">
    <property type="entry name" value="AKR"/>
    <property type="match status" value="1"/>
</dbReference>
<dbReference type="InterPro" id="IPR036812">
    <property type="entry name" value="NAD(P)_OxRdtase_dom_sf"/>
</dbReference>
<organism evidence="9 10">
    <name type="scientific">Altericroceibacterium endophyticum</name>
    <dbReference type="NCBI Taxonomy" id="1808508"/>
    <lineage>
        <taxon>Bacteria</taxon>
        <taxon>Pseudomonadati</taxon>
        <taxon>Pseudomonadota</taxon>
        <taxon>Alphaproteobacteria</taxon>
        <taxon>Sphingomonadales</taxon>
        <taxon>Erythrobacteraceae</taxon>
        <taxon>Altericroceibacterium</taxon>
    </lineage>
</organism>
<comment type="caution">
    <text evidence="9">The sequence shown here is derived from an EMBL/GenBank/DDBJ whole genome shotgun (WGS) entry which is preliminary data.</text>
</comment>
<comment type="similarity">
    <text evidence="1">Belongs to the aldo/keto reductase family.</text>
</comment>
<dbReference type="GO" id="GO:0016616">
    <property type="term" value="F:oxidoreductase activity, acting on the CH-OH group of donors, NAD or NADP as acceptor"/>
    <property type="evidence" value="ECO:0007669"/>
    <property type="project" value="UniProtKB-ARBA"/>
</dbReference>
<evidence type="ECO:0000256" key="7">
    <source>
        <dbReference type="PIRSR" id="PIRSR000097-3"/>
    </source>
</evidence>
<dbReference type="Gene3D" id="3.20.20.100">
    <property type="entry name" value="NADP-dependent oxidoreductase domain"/>
    <property type="match status" value="1"/>
</dbReference>
<keyword evidence="2" id="KW-0521">NADP</keyword>
<feature type="site" description="Lowers pKa of active site Tyr" evidence="7">
    <location>
        <position position="73"/>
    </location>
</feature>
<gene>
    <name evidence="9" type="ORF">GRI91_04310</name>
</gene>
<dbReference type="PROSITE" id="PS00062">
    <property type="entry name" value="ALDOKETO_REDUCTASE_2"/>
    <property type="match status" value="1"/>
</dbReference>
<accession>A0A6I4T3U5</accession>
<comment type="catalytic activity">
    <reaction evidence="4">
        <text>hydroxyacetone + NADP(+) = methylglyoxal + NADPH + H(+)</text>
        <dbReference type="Rhea" id="RHEA:27986"/>
        <dbReference type="ChEBI" id="CHEBI:15378"/>
        <dbReference type="ChEBI" id="CHEBI:17158"/>
        <dbReference type="ChEBI" id="CHEBI:27957"/>
        <dbReference type="ChEBI" id="CHEBI:57783"/>
        <dbReference type="ChEBI" id="CHEBI:58349"/>
    </reaction>
</comment>
<evidence type="ECO:0000313" key="9">
    <source>
        <dbReference type="EMBL" id="MXO64969.1"/>
    </source>
</evidence>
<evidence type="ECO:0000259" key="8">
    <source>
        <dbReference type="Pfam" id="PF00248"/>
    </source>
</evidence>
<dbReference type="InterPro" id="IPR018170">
    <property type="entry name" value="Aldo/ket_reductase_CS"/>
</dbReference>
<reference evidence="9 10" key="1">
    <citation type="submission" date="2019-12" db="EMBL/GenBank/DDBJ databases">
        <title>Genomic-based taxomic classification of the family Erythrobacteraceae.</title>
        <authorList>
            <person name="Xu L."/>
        </authorList>
    </citation>
    <scope>NUCLEOTIDE SEQUENCE [LARGE SCALE GENOMIC DNA]</scope>
    <source>
        <strain evidence="9 10">LMG 29518</strain>
    </source>
</reference>
<keyword evidence="10" id="KW-1185">Reference proteome</keyword>
<evidence type="ECO:0000256" key="3">
    <source>
        <dbReference type="ARBA" id="ARBA00023002"/>
    </source>
</evidence>
<sequence length="272" mass="29722">MTAYHPLLELNDGRSMPQLGYGTYQIDDDAVGQSIAHAIETGYRLVDTASFYENESGVGRALADRSDIWVTTKLVNDDQGREAARAALQASLEKLRRDAVDLYLIHWPCPAQDKYVESWQTLIDMKAEGLIKSIGVSNFLPEHLDRIVQETGVVPAVNQIELHPGFQQRDVQAANKALNIVTQSWSPLGQGGGMDNPTIAAIADETGQPASAVVLRWHIQHGLAPIPKSASAEHIKANFAALSFKLDDDQMERIDALDDPEGRLGLDPATFG</sequence>
<dbReference type="RefSeq" id="WP_160735424.1">
    <property type="nucleotide sequence ID" value="NZ_WTYT01000002.1"/>
</dbReference>
<dbReference type="FunFam" id="3.20.20.100:FF:000002">
    <property type="entry name" value="2,5-diketo-D-gluconic acid reductase A"/>
    <property type="match status" value="1"/>
</dbReference>
<proteinExistence type="inferred from homology"/>
<name>A0A6I4T3U5_9SPHN</name>
<evidence type="ECO:0000256" key="4">
    <source>
        <dbReference type="ARBA" id="ARBA00049445"/>
    </source>
</evidence>
<dbReference type="AlphaFoldDB" id="A0A6I4T3U5"/>
<feature type="domain" description="NADP-dependent oxidoreductase" evidence="8">
    <location>
        <begin position="19"/>
        <end position="258"/>
    </location>
</feature>
<dbReference type="PROSITE" id="PS00798">
    <property type="entry name" value="ALDOKETO_REDUCTASE_1"/>
    <property type="match status" value="1"/>
</dbReference>
<dbReference type="Proteomes" id="UP000438476">
    <property type="component" value="Unassembled WGS sequence"/>
</dbReference>
<evidence type="ECO:0000256" key="5">
    <source>
        <dbReference type="PIRSR" id="PIRSR000097-1"/>
    </source>
</evidence>
<dbReference type="Pfam" id="PF00248">
    <property type="entry name" value="Aldo_ket_red"/>
    <property type="match status" value="1"/>
</dbReference>
<feature type="binding site" evidence="6">
    <location>
        <position position="106"/>
    </location>
    <ligand>
        <name>substrate</name>
    </ligand>
</feature>
<dbReference type="SUPFAM" id="SSF51430">
    <property type="entry name" value="NAD(P)-linked oxidoreductase"/>
    <property type="match status" value="1"/>
</dbReference>
<feature type="active site" description="Proton donor" evidence="5">
    <location>
        <position position="52"/>
    </location>
</feature>
<dbReference type="PANTHER" id="PTHR43827">
    <property type="entry name" value="2,5-DIKETO-D-GLUCONIC ACID REDUCTASE"/>
    <property type="match status" value="1"/>
</dbReference>
<evidence type="ECO:0000313" key="10">
    <source>
        <dbReference type="Proteomes" id="UP000438476"/>
    </source>
</evidence>
<protein>
    <submittedName>
        <fullName evidence="9">Aldo/keto reductase</fullName>
    </submittedName>
</protein>
<dbReference type="OrthoDB" id="9804790at2"/>
<dbReference type="EMBL" id="WTYT01000002">
    <property type="protein sequence ID" value="MXO64969.1"/>
    <property type="molecule type" value="Genomic_DNA"/>
</dbReference>
<keyword evidence="3" id="KW-0560">Oxidoreductase</keyword>
<evidence type="ECO:0000256" key="6">
    <source>
        <dbReference type="PIRSR" id="PIRSR000097-2"/>
    </source>
</evidence>
<dbReference type="PANTHER" id="PTHR43827:SF3">
    <property type="entry name" value="NADP-DEPENDENT OXIDOREDUCTASE DOMAIN-CONTAINING PROTEIN"/>
    <property type="match status" value="1"/>
</dbReference>